<reference evidence="1 2" key="2">
    <citation type="journal article" date="2017" name="Antonie Van Leeuwenhoek">
        <title>Rhizobium rhizosphaerae sp. nov., a novel species isolated from rice rhizosphere.</title>
        <authorList>
            <person name="Zhao J.J."/>
            <person name="Zhang J."/>
            <person name="Zhang R.J."/>
            <person name="Zhang C.W."/>
            <person name="Yin H.Q."/>
            <person name="Zhang X.X."/>
        </authorList>
    </citation>
    <scope>NUCLEOTIDE SEQUENCE [LARGE SCALE GENOMIC DNA]</scope>
    <source>
        <strain evidence="1 2">ACAM 611</strain>
    </source>
</reference>
<accession>H5T8Z5</accession>
<name>H5T8Z5_9ALTE</name>
<evidence type="ECO:0000313" key="1">
    <source>
        <dbReference type="EMBL" id="GAB54772.1"/>
    </source>
</evidence>
<protein>
    <submittedName>
        <fullName evidence="1">Uncharacterized protein</fullName>
    </submittedName>
</protein>
<comment type="caution">
    <text evidence="1">The sequence shown here is derived from an EMBL/GenBank/DDBJ whole genome shotgun (WGS) entry which is preliminary data.</text>
</comment>
<proteinExistence type="predicted"/>
<gene>
    <name evidence="1" type="ORF">GPUN_0632</name>
</gene>
<sequence length="57" mass="6742">MELYSNPDARLMLILDNNYNRIIFTITRFSRIVRASVFCAIDIPRYIGKVCERIMNT</sequence>
<keyword evidence="2" id="KW-1185">Reference proteome</keyword>
<reference evidence="1 2" key="1">
    <citation type="journal article" date="2012" name="J. Bacteriol.">
        <title>Genome sequence of proteorhodopsin-containing sea ice bacterium Glaciecola punicea ACAM 611T.</title>
        <authorList>
            <person name="Qin Q.-L."/>
            <person name="Xie B.-B."/>
            <person name="Shu Y.-L."/>
            <person name="Rong J.-C."/>
            <person name="Zhao D.-L."/>
            <person name="Zhang X.-Y."/>
            <person name="Chen X.-L."/>
            <person name="Zhou B.-C."/>
            <person name="Zhanga Y.-Z."/>
        </authorList>
    </citation>
    <scope>NUCLEOTIDE SEQUENCE [LARGE SCALE GENOMIC DNA]</scope>
    <source>
        <strain evidence="1 2">ACAM 611</strain>
    </source>
</reference>
<organism evidence="1 2">
    <name type="scientific">Glaciecola punicea ACAM 611</name>
    <dbReference type="NCBI Taxonomy" id="1121923"/>
    <lineage>
        <taxon>Bacteria</taxon>
        <taxon>Pseudomonadati</taxon>
        <taxon>Pseudomonadota</taxon>
        <taxon>Gammaproteobacteria</taxon>
        <taxon>Alteromonadales</taxon>
        <taxon>Alteromonadaceae</taxon>
        <taxon>Glaciecola</taxon>
    </lineage>
</organism>
<dbReference type="Proteomes" id="UP000053586">
    <property type="component" value="Unassembled WGS sequence"/>
</dbReference>
<dbReference type="EMBL" id="BAET01000007">
    <property type="protein sequence ID" value="GAB54772.1"/>
    <property type="molecule type" value="Genomic_DNA"/>
</dbReference>
<dbReference type="AlphaFoldDB" id="H5T8Z5"/>
<evidence type="ECO:0000313" key="2">
    <source>
        <dbReference type="Proteomes" id="UP000053586"/>
    </source>
</evidence>